<feature type="domain" description="EAL" evidence="1">
    <location>
        <begin position="1"/>
        <end position="244"/>
    </location>
</feature>
<dbReference type="CDD" id="cd01948">
    <property type="entry name" value="EAL"/>
    <property type="match status" value="1"/>
</dbReference>
<protein>
    <submittedName>
        <fullName evidence="2">EAL domain-containing protein</fullName>
    </submittedName>
</protein>
<dbReference type="InterPro" id="IPR001633">
    <property type="entry name" value="EAL_dom"/>
</dbReference>
<organism evidence="2 3">
    <name type="scientific">Flavimaribacter sediminis</name>
    <dbReference type="NCBI Taxonomy" id="2865987"/>
    <lineage>
        <taxon>Bacteria</taxon>
        <taxon>Pseudomonadati</taxon>
        <taxon>Pseudomonadota</taxon>
        <taxon>Alphaproteobacteria</taxon>
        <taxon>Hyphomicrobiales</taxon>
        <taxon>Rhizobiaceae</taxon>
        <taxon>Flavimaribacter</taxon>
    </lineage>
</organism>
<accession>A0AAE3CZQ3</accession>
<sequence>MFRDALADERIGLQAERIVDVRDLGATLYSECLARLIDPTGCVRMASEFVPAVETSGEIASLDRCVMSQVLEELCADCSAVLGCNISAETLSDEDTWNSIVGLISKYSSVADRLVLEVTETRPLGIDRYEARKRFSEVQNLGCRVAVDDFGVGHFSPSTLLFVDADIVKIDASLMRKLRVGKDGVSNLDCIVGFASCTAPVVVVEGVETPEQLILVRRAGATHAQEYLFPRAEIKRRTSGDGAS</sequence>
<dbReference type="Proteomes" id="UP001196509">
    <property type="component" value="Unassembled WGS sequence"/>
</dbReference>
<dbReference type="RefSeq" id="WP_220227567.1">
    <property type="nucleotide sequence ID" value="NZ_JAICBX010000001.1"/>
</dbReference>
<gene>
    <name evidence="2" type="ORF">K1W69_06965</name>
</gene>
<name>A0AAE3CZQ3_9HYPH</name>
<dbReference type="PROSITE" id="PS50883">
    <property type="entry name" value="EAL"/>
    <property type="match status" value="1"/>
</dbReference>
<dbReference type="EMBL" id="JAICBX010000001">
    <property type="protein sequence ID" value="MBW8636924.1"/>
    <property type="molecule type" value="Genomic_DNA"/>
</dbReference>
<proteinExistence type="predicted"/>
<dbReference type="Gene3D" id="3.20.20.450">
    <property type="entry name" value="EAL domain"/>
    <property type="match status" value="1"/>
</dbReference>
<evidence type="ECO:0000259" key="1">
    <source>
        <dbReference type="PROSITE" id="PS50883"/>
    </source>
</evidence>
<dbReference type="Pfam" id="PF00563">
    <property type="entry name" value="EAL"/>
    <property type="match status" value="1"/>
</dbReference>
<dbReference type="PANTHER" id="PTHR33121">
    <property type="entry name" value="CYCLIC DI-GMP PHOSPHODIESTERASE PDEF"/>
    <property type="match status" value="1"/>
</dbReference>
<dbReference type="GO" id="GO:0071111">
    <property type="term" value="F:cyclic-guanylate-specific phosphodiesterase activity"/>
    <property type="evidence" value="ECO:0007669"/>
    <property type="project" value="InterPro"/>
</dbReference>
<keyword evidence="3" id="KW-1185">Reference proteome</keyword>
<reference evidence="2" key="1">
    <citation type="submission" date="2021-08" db="EMBL/GenBank/DDBJ databases">
        <title>Hoeflea bacterium WL0058 sp. nov., isolated from the sediment.</title>
        <authorList>
            <person name="Wang L."/>
            <person name="Zhang D."/>
        </authorList>
    </citation>
    <scope>NUCLEOTIDE SEQUENCE</scope>
    <source>
        <strain evidence="2">WL0058</strain>
    </source>
</reference>
<dbReference type="InterPro" id="IPR035919">
    <property type="entry name" value="EAL_sf"/>
</dbReference>
<dbReference type="AlphaFoldDB" id="A0AAE3CZQ3"/>
<dbReference type="SMART" id="SM00052">
    <property type="entry name" value="EAL"/>
    <property type="match status" value="1"/>
</dbReference>
<dbReference type="SUPFAM" id="SSF141868">
    <property type="entry name" value="EAL domain-like"/>
    <property type="match status" value="1"/>
</dbReference>
<dbReference type="PANTHER" id="PTHR33121:SF79">
    <property type="entry name" value="CYCLIC DI-GMP PHOSPHODIESTERASE PDED-RELATED"/>
    <property type="match status" value="1"/>
</dbReference>
<dbReference type="InterPro" id="IPR050706">
    <property type="entry name" value="Cyclic-di-GMP_PDE-like"/>
</dbReference>
<evidence type="ECO:0000313" key="3">
    <source>
        <dbReference type="Proteomes" id="UP001196509"/>
    </source>
</evidence>
<evidence type="ECO:0000313" key="2">
    <source>
        <dbReference type="EMBL" id="MBW8636924.1"/>
    </source>
</evidence>
<comment type="caution">
    <text evidence="2">The sequence shown here is derived from an EMBL/GenBank/DDBJ whole genome shotgun (WGS) entry which is preliminary data.</text>
</comment>